<dbReference type="GO" id="GO:0032131">
    <property type="term" value="F:alkylated DNA binding"/>
    <property type="evidence" value="ECO:0007669"/>
    <property type="project" value="TreeGrafter"/>
</dbReference>
<dbReference type="PANTHER" id="PTHR43003:SF5">
    <property type="entry name" value="DNA-3-METHYLADENINE GLYCOSYLASE"/>
    <property type="match status" value="1"/>
</dbReference>
<name>A0A1I0TGG2_9BACL</name>
<proteinExistence type="predicted"/>
<dbReference type="Gene3D" id="1.10.1670.40">
    <property type="match status" value="1"/>
</dbReference>
<dbReference type="GO" id="GO:0043916">
    <property type="term" value="F:DNA-7-methylguanine glycosylase activity"/>
    <property type="evidence" value="ECO:0007669"/>
    <property type="project" value="TreeGrafter"/>
</dbReference>
<dbReference type="GO" id="GO:0006307">
    <property type="term" value="P:DNA alkylation repair"/>
    <property type="evidence" value="ECO:0007669"/>
    <property type="project" value="TreeGrafter"/>
</dbReference>
<protein>
    <submittedName>
        <fullName evidence="3">DNA-3-methyladenine glycosylase II</fullName>
    </submittedName>
</protein>
<keyword evidence="2" id="KW-0234">DNA repair</keyword>
<accession>A0A1I0TGG2</accession>
<evidence type="ECO:0000313" key="3">
    <source>
        <dbReference type="EMBL" id="SFA50881.1"/>
    </source>
</evidence>
<keyword evidence="4" id="KW-1185">Reference proteome</keyword>
<dbReference type="InterPro" id="IPR051912">
    <property type="entry name" value="Alkylbase_DNA_Glycosylase/TA"/>
</dbReference>
<organism evidence="3 4">
    <name type="scientific">Anoxybacillus pushchinoensis</name>
    <dbReference type="NCBI Taxonomy" id="150248"/>
    <lineage>
        <taxon>Bacteria</taxon>
        <taxon>Bacillati</taxon>
        <taxon>Bacillota</taxon>
        <taxon>Bacilli</taxon>
        <taxon>Bacillales</taxon>
        <taxon>Anoxybacillaceae</taxon>
        <taxon>Anoxybacillus</taxon>
    </lineage>
</organism>
<dbReference type="InterPro" id="IPR011257">
    <property type="entry name" value="DNA_glycosylase"/>
</dbReference>
<dbReference type="AlphaFoldDB" id="A0A1I0TGG2"/>
<dbReference type="GO" id="GO:0005737">
    <property type="term" value="C:cytoplasm"/>
    <property type="evidence" value="ECO:0007669"/>
    <property type="project" value="TreeGrafter"/>
</dbReference>
<sequence>MTMCKGICFDTMGKGRDGNDSLFGLGRPNVFPKGDVGLQRAIERTFQLDYRLTMKEMDAFQRMWEPYASYAALYLWRSIE</sequence>
<dbReference type="SUPFAM" id="SSF48150">
    <property type="entry name" value="DNA-glycosylase"/>
    <property type="match status" value="1"/>
</dbReference>
<dbReference type="STRING" id="150248.SAMN05216169_102644"/>
<reference evidence="4" key="1">
    <citation type="submission" date="2016-10" db="EMBL/GenBank/DDBJ databases">
        <authorList>
            <person name="Varghese N."/>
            <person name="Submissions S."/>
        </authorList>
    </citation>
    <scope>NUCLEOTIDE SEQUENCE [LARGE SCALE GENOMIC DNA]</scope>
    <source>
        <strain evidence="4">K1</strain>
    </source>
</reference>
<dbReference type="GO" id="GO:0032993">
    <property type="term" value="C:protein-DNA complex"/>
    <property type="evidence" value="ECO:0007669"/>
    <property type="project" value="TreeGrafter"/>
</dbReference>
<evidence type="ECO:0000256" key="2">
    <source>
        <dbReference type="ARBA" id="ARBA00023204"/>
    </source>
</evidence>
<dbReference type="EMBL" id="FOJQ01000026">
    <property type="protein sequence ID" value="SFA50881.1"/>
    <property type="molecule type" value="Genomic_DNA"/>
</dbReference>
<dbReference type="GO" id="GO:0008725">
    <property type="term" value="F:DNA-3-methyladenine glycosylase activity"/>
    <property type="evidence" value="ECO:0007669"/>
    <property type="project" value="TreeGrafter"/>
</dbReference>
<gene>
    <name evidence="3" type="ORF">SAMN05216169_102644</name>
</gene>
<keyword evidence="1" id="KW-0227">DNA damage</keyword>
<dbReference type="Proteomes" id="UP000198979">
    <property type="component" value="Unassembled WGS sequence"/>
</dbReference>
<dbReference type="PANTHER" id="PTHR43003">
    <property type="entry name" value="DNA-3-METHYLADENINE GLYCOSYLASE"/>
    <property type="match status" value="1"/>
</dbReference>
<dbReference type="GO" id="GO:0006285">
    <property type="term" value="P:base-excision repair, AP site formation"/>
    <property type="evidence" value="ECO:0007669"/>
    <property type="project" value="TreeGrafter"/>
</dbReference>
<evidence type="ECO:0000313" key="4">
    <source>
        <dbReference type="Proteomes" id="UP000198979"/>
    </source>
</evidence>
<evidence type="ECO:0000256" key="1">
    <source>
        <dbReference type="ARBA" id="ARBA00022763"/>
    </source>
</evidence>